<evidence type="ECO:0000256" key="1">
    <source>
        <dbReference type="ARBA" id="ARBA00022737"/>
    </source>
</evidence>
<evidence type="ECO:0000256" key="2">
    <source>
        <dbReference type="PROSITE-ProRule" id="PRU00117"/>
    </source>
</evidence>
<protein>
    <submittedName>
        <fullName evidence="4">Poly [ADP-ribose] polymerase 2</fullName>
    </submittedName>
</protein>
<name>A0A7J6KZH3_PEROL</name>
<reference evidence="4 5" key="1">
    <citation type="submission" date="2020-04" db="EMBL/GenBank/DDBJ databases">
        <title>Perkinsus olseni comparative genomics.</title>
        <authorList>
            <person name="Bogema D.R."/>
        </authorList>
    </citation>
    <scope>NUCLEOTIDE SEQUENCE [LARGE SCALE GENOMIC DNA]</scope>
    <source>
        <strain evidence="4">ATCC PRA-31</strain>
    </source>
</reference>
<keyword evidence="1" id="KW-0677">Repeat</keyword>
<dbReference type="SMART" id="SM00322">
    <property type="entry name" value="KH"/>
    <property type="match status" value="1"/>
</dbReference>
<dbReference type="InterPro" id="IPR036612">
    <property type="entry name" value="KH_dom_type_1_sf"/>
</dbReference>
<dbReference type="SUPFAM" id="SSF54791">
    <property type="entry name" value="Eukaryotic type KH-domain (KH-domain type I)"/>
    <property type="match status" value="1"/>
</dbReference>
<dbReference type="InterPro" id="IPR004088">
    <property type="entry name" value="KH_dom_type_1"/>
</dbReference>
<dbReference type="EMBL" id="JABANN010000898">
    <property type="protein sequence ID" value="KAF4652588.1"/>
    <property type="molecule type" value="Genomic_DNA"/>
</dbReference>
<sequence>MFIGDSTVEEVYKFWRASGLTEIFSTRDLSVEFKSVWGTFDRMYSDARNPFLCDEKVMALNGWRRVQDVADGVEQLKPSVIILGENLHTLKKVGVSHYEMILDRLLSVVTSSCLDCLVLLLPTKQPVGRLCPCGRASGISSCAYDIFYSRKRLRRANEVAMEVARRYGVKVLWDVYEMTLARQELSRDGIHWGSSFFLCEDGWCPEVSCKDYSMSRVIGGPYPTAMLSLTGALREWDVMAITSEMILDEIEELVLHRAMSRSMFCCLMPLMLDAASKYFTCMFIPIIPQIIGSSVASPSPSSPAVSCSTIGGCSNSSLTGEIYQPSRHQPDTSPHQKCSCKLLVTHKQAGAIIGKSGSEISQIEQAARVSIKVSPSGCFFPGTQERVLVIFGESMNIREALQDITSKFEYCNEILQVQEETKSPYFRDWDVRSFWRIPSS</sequence>
<dbReference type="PROSITE" id="PS50084">
    <property type="entry name" value="KH_TYPE_1"/>
    <property type="match status" value="1"/>
</dbReference>
<dbReference type="Pfam" id="PF00013">
    <property type="entry name" value="KH_1"/>
    <property type="match status" value="1"/>
</dbReference>
<dbReference type="GO" id="GO:0003723">
    <property type="term" value="F:RNA binding"/>
    <property type="evidence" value="ECO:0007669"/>
    <property type="project" value="UniProtKB-UniRule"/>
</dbReference>
<feature type="domain" description="K Homology" evidence="3">
    <location>
        <begin position="336"/>
        <end position="409"/>
    </location>
</feature>
<proteinExistence type="predicted"/>
<dbReference type="PANTHER" id="PTHR10288">
    <property type="entry name" value="KH DOMAIN CONTAINING RNA BINDING PROTEIN"/>
    <property type="match status" value="1"/>
</dbReference>
<dbReference type="InterPro" id="IPR004087">
    <property type="entry name" value="KH_dom"/>
</dbReference>
<dbReference type="Proteomes" id="UP000572268">
    <property type="component" value="Unassembled WGS sequence"/>
</dbReference>
<evidence type="ECO:0000313" key="5">
    <source>
        <dbReference type="Proteomes" id="UP000572268"/>
    </source>
</evidence>
<dbReference type="CDD" id="cd22435">
    <property type="entry name" value="KH-I_NOVA_rpt1"/>
    <property type="match status" value="1"/>
</dbReference>
<evidence type="ECO:0000259" key="3">
    <source>
        <dbReference type="SMART" id="SM00322"/>
    </source>
</evidence>
<organism evidence="4 5">
    <name type="scientific">Perkinsus olseni</name>
    <name type="common">Perkinsus atlanticus</name>
    <dbReference type="NCBI Taxonomy" id="32597"/>
    <lineage>
        <taxon>Eukaryota</taxon>
        <taxon>Sar</taxon>
        <taxon>Alveolata</taxon>
        <taxon>Perkinsozoa</taxon>
        <taxon>Perkinsea</taxon>
        <taxon>Perkinsida</taxon>
        <taxon>Perkinsidae</taxon>
        <taxon>Perkinsus</taxon>
    </lineage>
</organism>
<dbReference type="AlphaFoldDB" id="A0A7J6KZH3"/>
<accession>A0A7J6KZH3</accession>
<dbReference type="Gene3D" id="3.30.1370.10">
    <property type="entry name" value="K Homology domain, type 1"/>
    <property type="match status" value="1"/>
</dbReference>
<evidence type="ECO:0000313" key="4">
    <source>
        <dbReference type="EMBL" id="KAF4652588.1"/>
    </source>
</evidence>
<gene>
    <name evidence="4" type="primary">PARP2_3</name>
    <name evidence="4" type="ORF">FOL46_009608</name>
</gene>
<dbReference type="InterPro" id="IPR047275">
    <property type="entry name" value="KH-I_NOVA_rpt1"/>
</dbReference>
<keyword evidence="2" id="KW-0694">RNA-binding</keyword>
<comment type="caution">
    <text evidence="4">The sequence shown here is derived from an EMBL/GenBank/DDBJ whole genome shotgun (WGS) entry which is preliminary data.</text>
</comment>